<dbReference type="EC" id="6.2.1.3" evidence="12"/>
<evidence type="ECO:0000256" key="5">
    <source>
        <dbReference type="ARBA" id="ARBA00022598"/>
    </source>
</evidence>
<dbReference type="Pfam" id="PF00501">
    <property type="entry name" value="AMP-binding"/>
    <property type="match status" value="1"/>
</dbReference>
<dbReference type="GO" id="GO:0016020">
    <property type="term" value="C:membrane"/>
    <property type="evidence" value="ECO:0007669"/>
    <property type="project" value="UniProtKB-SubCell"/>
</dbReference>
<keyword evidence="7" id="KW-0276">Fatty acid metabolism</keyword>
<feature type="domain" description="AMP-binding enzyme C-terminal" evidence="16">
    <location>
        <begin position="470"/>
        <end position="544"/>
    </location>
</feature>
<reference evidence="17 18" key="1">
    <citation type="submission" date="2020-02" db="EMBL/GenBank/DDBJ databases">
        <title>Nitrogenibacter mangrovi gen. nov., sp. nov. isolated from mangrove sediment, a denitrifying betaproteobacterium.</title>
        <authorList>
            <person name="Liao H."/>
            <person name="Tian Y."/>
        </authorList>
    </citation>
    <scope>NUCLEOTIDE SEQUENCE [LARGE SCALE GENOMIC DNA]</scope>
    <source>
        <strain evidence="17 18">M9-3-2</strain>
    </source>
</reference>
<evidence type="ECO:0000313" key="17">
    <source>
        <dbReference type="EMBL" id="QID18197.1"/>
    </source>
</evidence>
<evidence type="ECO:0000256" key="1">
    <source>
        <dbReference type="ARBA" id="ARBA00001946"/>
    </source>
</evidence>
<dbReference type="InterPro" id="IPR042099">
    <property type="entry name" value="ANL_N_sf"/>
</dbReference>
<dbReference type="FunFam" id="3.40.50.12780:FF:000003">
    <property type="entry name" value="Long-chain-fatty-acid--CoA ligase FadD"/>
    <property type="match status" value="1"/>
</dbReference>
<dbReference type="Proteomes" id="UP000501991">
    <property type="component" value="Chromosome"/>
</dbReference>
<protein>
    <recommendedName>
        <fullName evidence="13">Long-chain-fatty-acid--CoA ligase</fullName>
        <ecNumber evidence="12">6.2.1.3</ecNumber>
    </recommendedName>
    <alternativeName>
        <fullName evidence="14">Long-chain acyl-CoA synthetase</fullName>
    </alternativeName>
</protein>
<comment type="similarity">
    <text evidence="4">Belongs to the ATP-dependent AMP-binding enzyme family.</text>
</comment>
<keyword evidence="8" id="KW-0067">ATP-binding</keyword>
<keyword evidence="9" id="KW-0460">Magnesium</keyword>
<evidence type="ECO:0000256" key="4">
    <source>
        <dbReference type="ARBA" id="ARBA00006432"/>
    </source>
</evidence>
<dbReference type="Gene3D" id="3.40.50.12780">
    <property type="entry name" value="N-terminal domain of ligase-like"/>
    <property type="match status" value="1"/>
</dbReference>
<evidence type="ECO:0000256" key="9">
    <source>
        <dbReference type="ARBA" id="ARBA00022842"/>
    </source>
</evidence>
<dbReference type="AlphaFoldDB" id="A0A6C1B3R9"/>
<dbReference type="InterPro" id="IPR025110">
    <property type="entry name" value="AMP-bd_C"/>
</dbReference>
<comment type="pathway">
    <text evidence="3">Lipid metabolism; fatty acid beta-oxidation.</text>
</comment>
<dbReference type="GO" id="GO:0004467">
    <property type="term" value="F:long-chain fatty acid-CoA ligase activity"/>
    <property type="evidence" value="ECO:0007669"/>
    <property type="project" value="UniProtKB-EC"/>
</dbReference>
<dbReference type="InterPro" id="IPR020845">
    <property type="entry name" value="AMP-binding_CS"/>
</dbReference>
<dbReference type="Gene3D" id="3.30.300.30">
    <property type="match status" value="1"/>
</dbReference>
<accession>A0A6C1B3R9</accession>
<dbReference type="FunFam" id="3.30.300.30:FF:000006">
    <property type="entry name" value="Long-chain-fatty-acid--CoA ligase FadD"/>
    <property type="match status" value="1"/>
</dbReference>
<organism evidence="17 18">
    <name type="scientific">Nitrogeniibacter mangrovi</name>
    <dbReference type="NCBI Taxonomy" id="2016596"/>
    <lineage>
        <taxon>Bacteria</taxon>
        <taxon>Pseudomonadati</taxon>
        <taxon>Pseudomonadota</taxon>
        <taxon>Betaproteobacteria</taxon>
        <taxon>Rhodocyclales</taxon>
        <taxon>Zoogloeaceae</taxon>
        <taxon>Nitrogeniibacter</taxon>
    </lineage>
</organism>
<comment type="cofactor">
    <cofactor evidence="1">
        <name>Mg(2+)</name>
        <dbReference type="ChEBI" id="CHEBI:18420"/>
    </cofactor>
</comment>
<evidence type="ECO:0000256" key="14">
    <source>
        <dbReference type="ARBA" id="ARBA00042773"/>
    </source>
</evidence>
<dbReference type="PANTHER" id="PTHR43767">
    <property type="entry name" value="LONG-CHAIN-FATTY-ACID--COA LIGASE"/>
    <property type="match status" value="1"/>
</dbReference>
<keyword evidence="18" id="KW-1185">Reference proteome</keyword>
<comment type="subcellular location">
    <subcellularLocation>
        <location evidence="2">Membrane</location>
        <topology evidence="2">Peripheral membrane protein</topology>
    </subcellularLocation>
</comment>
<dbReference type="InterPro" id="IPR050237">
    <property type="entry name" value="ATP-dep_AMP-bd_enzyme"/>
</dbReference>
<dbReference type="InterPro" id="IPR045851">
    <property type="entry name" value="AMP-bd_C_sf"/>
</dbReference>
<evidence type="ECO:0000256" key="11">
    <source>
        <dbReference type="ARBA" id="ARBA00023136"/>
    </source>
</evidence>
<dbReference type="SUPFAM" id="SSF56801">
    <property type="entry name" value="Acetyl-CoA synthetase-like"/>
    <property type="match status" value="1"/>
</dbReference>
<evidence type="ECO:0000256" key="2">
    <source>
        <dbReference type="ARBA" id="ARBA00004170"/>
    </source>
</evidence>
<dbReference type="NCBIfam" id="NF005463">
    <property type="entry name" value="PRK07059.1"/>
    <property type="match status" value="1"/>
</dbReference>
<dbReference type="PANTHER" id="PTHR43767:SF8">
    <property type="entry name" value="LONG-CHAIN-FATTY-ACID--COA LIGASE"/>
    <property type="match status" value="1"/>
</dbReference>
<evidence type="ECO:0000259" key="16">
    <source>
        <dbReference type="Pfam" id="PF13193"/>
    </source>
</evidence>
<gene>
    <name evidence="17" type="ORF">G3580_11455</name>
</gene>
<evidence type="ECO:0000256" key="12">
    <source>
        <dbReference type="ARBA" id="ARBA00026121"/>
    </source>
</evidence>
<evidence type="ECO:0000256" key="6">
    <source>
        <dbReference type="ARBA" id="ARBA00022741"/>
    </source>
</evidence>
<sequence>MEKLWLKSYPPGVPAEIDVDAYRSIGDMFEQSCRQFGDREAYVNMGKAITYGELDRLSAHFGAYLQHELKLPRGARVALMMPNLLQYPIAMYGALRAGYTVVNCNPLYTSRELEHQLTDAGAEAIVIVENFAHTLQHALPHSGVKHVIVTELGDMLGALKGTLVNLVVKHVKKMVPAWSLPGHVRFKATLAAGARHALTPVDVGHDDIAYLQYTGGTTGVAKGAVLTHRNIIANLQQAHAWIKPFLSDGGEIIITALPLYHIFSLTANCLTFFKIGATNVLITNPRDIPGFVKELAKVRFTAITGVNTLFNALLHHPDFAGLDFSRLHITLGGGMAVQQAVAERWLAVTGKPLIEAYGLTETSPAVTINPLDLTEFNHAIGLPVPSTEISIRDEEGREVAIGKPGELCVKGPQVMRGYWHRDEETARVMTADGYLRTGDIATVDEAGFVRIVDRKKDMILVSGFNVYPNEVEDVVAAHPGVLEVAAVGVPSEHSGEAVKIFVVRKDKALTQEALVAYCRENLTGYKVPHLVEFRDELPKTNVGKILRRALRDESPA</sequence>
<evidence type="ECO:0000313" key="18">
    <source>
        <dbReference type="Proteomes" id="UP000501991"/>
    </source>
</evidence>
<keyword evidence="6" id="KW-0547">Nucleotide-binding</keyword>
<keyword evidence="11" id="KW-0472">Membrane</keyword>
<dbReference type="KEGG" id="azq:G3580_11455"/>
<dbReference type="GO" id="GO:0005524">
    <property type="term" value="F:ATP binding"/>
    <property type="evidence" value="ECO:0007669"/>
    <property type="project" value="UniProtKB-KW"/>
</dbReference>
<dbReference type="PROSITE" id="PS00455">
    <property type="entry name" value="AMP_BINDING"/>
    <property type="match status" value="1"/>
</dbReference>
<feature type="domain" description="AMP-dependent synthetase/ligase" evidence="15">
    <location>
        <begin position="29"/>
        <end position="419"/>
    </location>
</feature>
<dbReference type="RefSeq" id="WP_173765624.1">
    <property type="nucleotide sequence ID" value="NZ_CP048836.1"/>
</dbReference>
<dbReference type="EMBL" id="CP048836">
    <property type="protein sequence ID" value="QID18197.1"/>
    <property type="molecule type" value="Genomic_DNA"/>
</dbReference>
<evidence type="ECO:0000256" key="8">
    <source>
        <dbReference type="ARBA" id="ARBA00022840"/>
    </source>
</evidence>
<name>A0A6C1B3R9_9RHOO</name>
<evidence type="ECO:0000256" key="7">
    <source>
        <dbReference type="ARBA" id="ARBA00022832"/>
    </source>
</evidence>
<dbReference type="CDD" id="cd05936">
    <property type="entry name" value="FC-FACS_FadD_like"/>
    <property type="match status" value="1"/>
</dbReference>
<evidence type="ECO:0000256" key="13">
    <source>
        <dbReference type="ARBA" id="ARBA00039545"/>
    </source>
</evidence>
<dbReference type="Pfam" id="PF13193">
    <property type="entry name" value="AMP-binding_C"/>
    <property type="match status" value="1"/>
</dbReference>
<keyword evidence="10" id="KW-0443">Lipid metabolism</keyword>
<proteinExistence type="inferred from homology"/>
<evidence type="ECO:0000259" key="15">
    <source>
        <dbReference type="Pfam" id="PF00501"/>
    </source>
</evidence>
<evidence type="ECO:0000256" key="3">
    <source>
        <dbReference type="ARBA" id="ARBA00005005"/>
    </source>
</evidence>
<evidence type="ECO:0000256" key="10">
    <source>
        <dbReference type="ARBA" id="ARBA00023098"/>
    </source>
</evidence>
<keyword evidence="5 17" id="KW-0436">Ligase</keyword>
<dbReference type="InterPro" id="IPR000873">
    <property type="entry name" value="AMP-dep_synth/lig_dom"/>
</dbReference>